<keyword evidence="3" id="KW-1185">Reference proteome</keyword>
<comment type="caution">
    <text evidence="2">The sequence shown here is derived from an EMBL/GenBank/DDBJ whole genome shotgun (WGS) entry which is preliminary data.</text>
</comment>
<feature type="transmembrane region" description="Helical" evidence="1">
    <location>
        <begin position="12"/>
        <end position="30"/>
    </location>
</feature>
<dbReference type="AlphaFoldDB" id="A0A327NR80"/>
<accession>A0A327NR80</accession>
<feature type="transmembrane region" description="Helical" evidence="1">
    <location>
        <begin position="42"/>
        <end position="62"/>
    </location>
</feature>
<sequence length="155" mass="18184">MLTFATLLVIPFQLQLVGLGVFIFLVWYFILRKYRSLGIRMFFLFSTVAALAISQRIAVLYNPIKEQMYHTMSFNRYKTQQWLLYALPIFFFIIGLILGITCRKYEVGIHEDTGDEYLERDGEIILDEKLSSTARMLKRMNIVSKLVQAFRGISY</sequence>
<gene>
    <name evidence="2" type="ORF">HMF3257_27155</name>
</gene>
<dbReference type="EMBL" id="QLII01000001">
    <property type="protein sequence ID" value="RAI76939.1"/>
    <property type="molecule type" value="Genomic_DNA"/>
</dbReference>
<evidence type="ECO:0000313" key="2">
    <source>
        <dbReference type="EMBL" id="RAI76939.1"/>
    </source>
</evidence>
<dbReference type="Proteomes" id="UP000249016">
    <property type="component" value="Unassembled WGS sequence"/>
</dbReference>
<name>A0A327NR80_9BACT</name>
<keyword evidence="1" id="KW-0812">Transmembrane</keyword>
<organism evidence="2 3">
    <name type="scientific">Spirosoma telluris</name>
    <dbReference type="NCBI Taxonomy" id="2183553"/>
    <lineage>
        <taxon>Bacteria</taxon>
        <taxon>Pseudomonadati</taxon>
        <taxon>Bacteroidota</taxon>
        <taxon>Cytophagia</taxon>
        <taxon>Cytophagales</taxon>
        <taxon>Cytophagaceae</taxon>
        <taxon>Spirosoma</taxon>
    </lineage>
</organism>
<evidence type="ECO:0000256" key="1">
    <source>
        <dbReference type="SAM" id="Phobius"/>
    </source>
</evidence>
<proteinExistence type="predicted"/>
<keyword evidence="1" id="KW-0472">Membrane</keyword>
<protein>
    <submittedName>
        <fullName evidence="2">Uncharacterized protein</fullName>
    </submittedName>
</protein>
<keyword evidence="1" id="KW-1133">Transmembrane helix</keyword>
<dbReference type="RefSeq" id="WP_111347032.1">
    <property type="nucleotide sequence ID" value="NZ_QLII01000001.1"/>
</dbReference>
<evidence type="ECO:0000313" key="3">
    <source>
        <dbReference type="Proteomes" id="UP000249016"/>
    </source>
</evidence>
<feature type="transmembrane region" description="Helical" evidence="1">
    <location>
        <begin position="82"/>
        <end position="100"/>
    </location>
</feature>
<reference evidence="2 3" key="1">
    <citation type="submission" date="2018-06" db="EMBL/GenBank/DDBJ databases">
        <title>Spirosoma sp. HMF3257 Genome sequencing and assembly.</title>
        <authorList>
            <person name="Kang H."/>
            <person name="Cha I."/>
            <person name="Kim H."/>
            <person name="Kang J."/>
            <person name="Joh K."/>
        </authorList>
    </citation>
    <scope>NUCLEOTIDE SEQUENCE [LARGE SCALE GENOMIC DNA]</scope>
    <source>
        <strain evidence="2 3">HMF3257</strain>
    </source>
</reference>